<evidence type="ECO:0000259" key="2">
    <source>
        <dbReference type="Pfam" id="PF00326"/>
    </source>
</evidence>
<evidence type="ECO:0000313" key="4">
    <source>
        <dbReference type="Proteomes" id="UP001240171"/>
    </source>
</evidence>
<dbReference type="PANTHER" id="PTHR42776">
    <property type="entry name" value="SERINE PEPTIDASE S9 FAMILY MEMBER"/>
    <property type="match status" value="1"/>
</dbReference>
<keyword evidence="4" id="KW-1185">Reference proteome</keyword>
<comment type="caution">
    <text evidence="3">The sequence shown here is derived from an EMBL/GenBank/DDBJ whole genome shotgun (WGS) entry which is preliminary data.</text>
</comment>
<accession>A0ABT9C8S4</accession>
<dbReference type="Pfam" id="PF00326">
    <property type="entry name" value="Peptidase_S9"/>
    <property type="match status" value="1"/>
</dbReference>
<sequence>MIYLITYLSDGFRVKGYLYLPVGIGMDANSLQAWVQSYYDRDDLTVEEAACIWPRKETLPPGSALQLPLFVYCRGGIGRVGRVRLDWLEVFAQHNSILFAPCYRGNEGGEGRDEFGGADQTDVVAGIELLQSLPWIQASNVSIMGFSRGSINAAAAAIRTDVIGQLVIWGGVSDLAATYEERVDLRRMMKRVIGGTPARRPEAYASRSPVIHAPELKCPVLIIHGTDDSQVDYSHGQRLYKRLLELNADTDMLTLDHQGHHLPRNRFIQTVQEMFAWIEQKRNYQ</sequence>
<gene>
    <name evidence="3" type="ORF">Q5741_04270</name>
</gene>
<keyword evidence="1" id="KW-0378">Hydrolase</keyword>
<feature type="domain" description="Peptidase S9 prolyl oligopeptidase catalytic" evidence="2">
    <location>
        <begin position="110"/>
        <end position="281"/>
    </location>
</feature>
<dbReference type="Gene3D" id="3.40.50.1820">
    <property type="entry name" value="alpha/beta hydrolase"/>
    <property type="match status" value="1"/>
</dbReference>
<dbReference type="Proteomes" id="UP001240171">
    <property type="component" value="Unassembled WGS sequence"/>
</dbReference>
<dbReference type="SUPFAM" id="SSF53474">
    <property type="entry name" value="alpha/beta-Hydrolases"/>
    <property type="match status" value="1"/>
</dbReference>
<evidence type="ECO:0000256" key="1">
    <source>
        <dbReference type="ARBA" id="ARBA00022801"/>
    </source>
</evidence>
<name>A0ABT9C8S4_9BACL</name>
<dbReference type="InterPro" id="IPR029058">
    <property type="entry name" value="AB_hydrolase_fold"/>
</dbReference>
<proteinExistence type="predicted"/>
<protein>
    <submittedName>
        <fullName evidence="3">Prolyl oligopeptidase family serine peptidase</fullName>
    </submittedName>
</protein>
<dbReference type="RefSeq" id="WP_305022830.1">
    <property type="nucleotide sequence ID" value="NZ_JAUQTB010000002.1"/>
</dbReference>
<dbReference type="EMBL" id="JAUQTB010000002">
    <property type="protein sequence ID" value="MDO7905626.1"/>
    <property type="molecule type" value="Genomic_DNA"/>
</dbReference>
<organism evidence="3 4">
    <name type="scientific">Paenibacillus lacisoli</name>
    <dbReference type="NCBI Taxonomy" id="3064525"/>
    <lineage>
        <taxon>Bacteria</taxon>
        <taxon>Bacillati</taxon>
        <taxon>Bacillota</taxon>
        <taxon>Bacilli</taxon>
        <taxon>Bacillales</taxon>
        <taxon>Paenibacillaceae</taxon>
        <taxon>Paenibacillus</taxon>
    </lineage>
</organism>
<dbReference type="PANTHER" id="PTHR42776:SF27">
    <property type="entry name" value="DIPEPTIDYL PEPTIDASE FAMILY MEMBER 6"/>
    <property type="match status" value="1"/>
</dbReference>
<dbReference type="InterPro" id="IPR001375">
    <property type="entry name" value="Peptidase_S9_cat"/>
</dbReference>
<evidence type="ECO:0000313" key="3">
    <source>
        <dbReference type="EMBL" id="MDO7905626.1"/>
    </source>
</evidence>
<reference evidence="3 4" key="1">
    <citation type="submission" date="2023-07" db="EMBL/GenBank/DDBJ databases">
        <title>Paenibacillus sp. JX-17 nov. isolated from soil.</title>
        <authorList>
            <person name="Wan Y."/>
            <person name="Liu B."/>
        </authorList>
    </citation>
    <scope>NUCLEOTIDE SEQUENCE [LARGE SCALE GENOMIC DNA]</scope>
    <source>
        <strain evidence="3 4">JX-17</strain>
    </source>
</reference>